<dbReference type="Pfam" id="PF01943">
    <property type="entry name" value="Polysacc_synt"/>
    <property type="match status" value="1"/>
</dbReference>
<evidence type="ECO:0000313" key="7">
    <source>
        <dbReference type="EMBL" id="QCP36340.1"/>
    </source>
</evidence>
<dbReference type="GO" id="GO:0005886">
    <property type="term" value="C:plasma membrane"/>
    <property type="evidence" value="ECO:0007669"/>
    <property type="project" value="UniProtKB-SubCell"/>
</dbReference>
<feature type="transmembrane region" description="Helical" evidence="6">
    <location>
        <begin position="83"/>
        <end position="105"/>
    </location>
</feature>
<name>A0A4V1EGJ9_9FIRM</name>
<keyword evidence="3 6" id="KW-0812">Transmembrane</keyword>
<feature type="transmembrane region" description="Helical" evidence="6">
    <location>
        <begin position="382"/>
        <end position="403"/>
    </location>
</feature>
<dbReference type="AlphaFoldDB" id="A0A4V1EGJ9"/>
<keyword evidence="5 6" id="KW-0472">Membrane</keyword>
<keyword evidence="4 6" id="KW-1133">Transmembrane helix</keyword>
<sequence length="470" mass="53932">MKEHKKNNLISATMVYTICNLFVSGLAVLTSPIFTRILSTGDYGIYSLFNSWQNIFVCITSLGLSYSIALAKIDYKEQFKQFIASILLISILIPILLLISSLVFGNSMWTRITELPSRVVTILFVNLIFYTVLDIASNKMSIQYEYKSYTIMAALRAVLSTGLSIILILVMSKSKYYGRINGVVIVTAIIGTFICIKYLKYLQWNRIIEHMKYALPIALPMIFHGLAMILLGQIDRVMIAKYYTESETGLYSFGYTVGTMLAFFTNAVSLAIKPWLYDKYAGGFHEEIRIRLKSILNMLIFVVLLYILVMPEVIKLLSAKQYWNTQKMIVPIVVGTFCQYIYTNYCAVETINKKTRYIAAGSALAALLNFVLNLIFLEKFGYYVAAFTTFVGYYVLMLFHSVICRFICKRKDLNYFYNSIVCLVLFFAGCLISMFYEEVLIRYLIVCVLAGIFIWKYGRLFSKLIIDKFR</sequence>
<feature type="transmembrane region" description="Helical" evidence="6">
    <location>
        <begin position="12"/>
        <end position="34"/>
    </location>
</feature>
<feature type="transmembrane region" description="Helical" evidence="6">
    <location>
        <begin position="329"/>
        <end position="345"/>
    </location>
</feature>
<proteinExistence type="predicted"/>
<gene>
    <name evidence="7" type="ORF">AR1Y2_2886</name>
</gene>
<accession>A0A4V1EGJ9</accession>
<feature type="transmembrane region" description="Helical" evidence="6">
    <location>
        <begin position="176"/>
        <end position="199"/>
    </location>
</feature>
<evidence type="ECO:0000256" key="6">
    <source>
        <dbReference type="SAM" id="Phobius"/>
    </source>
</evidence>
<feature type="transmembrane region" description="Helical" evidence="6">
    <location>
        <begin position="211"/>
        <end position="232"/>
    </location>
</feature>
<keyword evidence="2" id="KW-1003">Cell membrane</keyword>
<feature type="transmembrane region" description="Helical" evidence="6">
    <location>
        <begin position="440"/>
        <end position="458"/>
    </location>
</feature>
<dbReference type="PANTHER" id="PTHR30250">
    <property type="entry name" value="PST FAMILY PREDICTED COLANIC ACID TRANSPORTER"/>
    <property type="match status" value="1"/>
</dbReference>
<reference evidence="7 8" key="1">
    <citation type="submission" date="2019-05" db="EMBL/GenBank/DDBJ databases">
        <title>Complete genome sequencing of Anaerostipes rhamnosivorans.</title>
        <authorList>
            <person name="Bui T.P.N."/>
            <person name="de Vos W.M."/>
        </authorList>
    </citation>
    <scope>NUCLEOTIDE SEQUENCE [LARGE SCALE GENOMIC DNA]</scope>
    <source>
        <strain evidence="7 8">1y2</strain>
    </source>
</reference>
<feature type="transmembrane region" description="Helical" evidence="6">
    <location>
        <begin position="252"/>
        <end position="272"/>
    </location>
</feature>
<dbReference type="PANTHER" id="PTHR30250:SF11">
    <property type="entry name" value="O-ANTIGEN TRANSPORTER-RELATED"/>
    <property type="match status" value="1"/>
</dbReference>
<keyword evidence="8" id="KW-1185">Reference proteome</keyword>
<feature type="transmembrane region" description="Helical" evidence="6">
    <location>
        <begin position="292"/>
        <end position="309"/>
    </location>
</feature>
<dbReference type="InterPro" id="IPR002797">
    <property type="entry name" value="Polysacc_synth"/>
</dbReference>
<feature type="transmembrane region" description="Helical" evidence="6">
    <location>
        <begin position="117"/>
        <end position="137"/>
    </location>
</feature>
<feature type="transmembrane region" description="Helical" evidence="6">
    <location>
        <begin position="357"/>
        <end position="376"/>
    </location>
</feature>
<organism evidence="7 8">
    <name type="scientific">Anaerostipes rhamnosivorans</name>
    <dbReference type="NCBI Taxonomy" id="1229621"/>
    <lineage>
        <taxon>Bacteria</taxon>
        <taxon>Bacillati</taxon>
        <taxon>Bacillota</taxon>
        <taxon>Clostridia</taxon>
        <taxon>Lachnospirales</taxon>
        <taxon>Lachnospiraceae</taxon>
        <taxon>Anaerostipes</taxon>
    </lineage>
</organism>
<dbReference type="RefSeq" id="WP_137329590.1">
    <property type="nucleotide sequence ID" value="NZ_CP040058.1"/>
</dbReference>
<dbReference type="EMBL" id="CP040058">
    <property type="protein sequence ID" value="QCP36340.1"/>
    <property type="molecule type" value="Genomic_DNA"/>
</dbReference>
<feature type="transmembrane region" description="Helical" evidence="6">
    <location>
        <begin position="54"/>
        <end position="71"/>
    </location>
</feature>
<dbReference type="Proteomes" id="UP000298653">
    <property type="component" value="Chromosome"/>
</dbReference>
<evidence type="ECO:0000256" key="1">
    <source>
        <dbReference type="ARBA" id="ARBA00004651"/>
    </source>
</evidence>
<dbReference type="KEGG" id="arf:AR1Y2_2886"/>
<feature type="transmembrane region" description="Helical" evidence="6">
    <location>
        <begin position="415"/>
        <end position="434"/>
    </location>
</feature>
<evidence type="ECO:0000256" key="4">
    <source>
        <dbReference type="ARBA" id="ARBA00022989"/>
    </source>
</evidence>
<protein>
    <submittedName>
        <fullName evidence="7">Polysaccharide biosynthesis protein</fullName>
    </submittedName>
</protein>
<dbReference type="InterPro" id="IPR050833">
    <property type="entry name" value="Poly_Biosynth_Transport"/>
</dbReference>
<feature type="transmembrane region" description="Helical" evidence="6">
    <location>
        <begin position="149"/>
        <end position="170"/>
    </location>
</feature>
<evidence type="ECO:0000313" key="8">
    <source>
        <dbReference type="Proteomes" id="UP000298653"/>
    </source>
</evidence>
<evidence type="ECO:0000256" key="3">
    <source>
        <dbReference type="ARBA" id="ARBA00022692"/>
    </source>
</evidence>
<dbReference type="OrthoDB" id="9180265at2"/>
<evidence type="ECO:0000256" key="5">
    <source>
        <dbReference type="ARBA" id="ARBA00023136"/>
    </source>
</evidence>
<evidence type="ECO:0000256" key="2">
    <source>
        <dbReference type="ARBA" id="ARBA00022475"/>
    </source>
</evidence>
<comment type="subcellular location">
    <subcellularLocation>
        <location evidence="1">Cell membrane</location>
        <topology evidence="1">Multi-pass membrane protein</topology>
    </subcellularLocation>
</comment>